<feature type="transmembrane region" description="Helical" evidence="7">
    <location>
        <begin position="12"/>
        <end position="33"/>
    </location>
</feature>
<evidence type="ECO:0000256" key="6">
    <source>
        <dbReference type="ARBA" id="ARBA00023242"/>
    </source>
</evidence>
<keyword evidence="3 7" id="KW-0812">Transmembrane</keyword>
<dbReference type="InterPro" id="IPR018617">
    <property type="entry name" value="Ima1_N"/>
</dbReference>
<evidence type="ECO:0000259" key="8">
    <source>
        <dbReference type="Pfam" id="PF09779"/>
    </source>
</evidence>
<evidence type="ECO:0000256" key="7">
    <source>
        <dbReference type="SAM" id="Phobius"/>
    </source>
</evidence>
<evidence type="ECO:0000256" key="4">
    <source>
        <dbReference type="ARBA" id="ARBA00022989"/>
    </source>
</evidence>
<feature type="transmembrane region" description="Helical" evidence="7">
    <location>
        <begin position="250"/>
        <end position="268"/>
    </location>
</feature>
<keyword evidence="5 7" id="KW-0472">Membrane</keyword>
<evidence type="ECO:0000313" key="10">
    <source>
        <dbReference type="Proteomes" id="UP000887458"/>
    </source>
</evidence>
<feature type="domain" description="Ima1 N-terminal" evidence="8">
    <location>
        <begin position="37"/>
        <end position="157"/>
    </location>
</feature>
<dbReference type="PANTHER" id="PTHR28646">
    <property type="entry name" value="TRANSMEMBRANE PROTEIN 201"/>
    <property type="match status" value="1"/>
</dbReference>
<protein>
    <recommendedName>
        <fullName evidence="8">Ima1 N-terminal domain-containing protein</fullName>
    </recommendedName>
</protein>
<dbReference type="EMBL" id="NJHN03000107">
    <property type="protein sequence ID" value="KAH9414497.1"/>
    <property type="molecule type" value="Genomic_DNA"/>
</dbReference>
<reference evidence="9 10" key="1">
    <citation type="journal article" date="2018" name="J. Allergy Clin. Immunol.">
        <title>High-quality assembly of Dermatophagoides pteronyssinus genome and transcriptome reveals a wide range of novel allergens.</title>
        <authorList>
            <person name="Liu X.Y."/>
            <person name="Yang K.Y."/>
            <person name="Wang M.Q."/>
            <person name="Kwok J.S."/>
            <person name="Zeng X."/>
            <person name="Yang Z."/>
            <person name="Xiao X.J."/>
            <person name="Lau C.P."/>
            <person name="Li Y."/>
            <person name="Huang Z.M."/>
            <person name="Ba J.G."/>
            <person name="Yim A.K."/>
            <person name="Ouyang C.Y."/>
            <person name="Ngai S.M."/>
            <person name="Chan T.F."/>
            <person name="Leung E.L."/>
            <person name="Liu L."/>
            <person name="Liu Z.G."/>
            <person name="Tsui S.K."/>
        </authorList>
    </citation>
    <scope>NUCLEOTIDE SEQUENCE [LARGE SCALE GENOMIC DNA]</scope>
    <source>
        <strain evidence="9">Derp</strain>
    </source>
</reference>
<evidence type="ECO:0000256" key="1">
    <source>
        <dbReference type="ARBA" id="ARBA00004473"/>
    </source>
</evidence>
<dbReference type="Proteomes" id="UP000887458">
    <property type="component" value="Unassembled WGS sequence"/>
</dbReference>
<dbReference type="PANTHER" id="PTHR28646:SF1">
    <property type="entry name" value="TRANSMEMBRANE PROTEIN 201"/>
    <property type="match status" value="1"/>
</dbReference>
<keyword evidence="4 7" id="KW-1133">Transmembrane helix</keyword>
<evidence type="ECO:0000256" key="5">
    <source>
        <dbReference type="ARBA" id="ARBA00023136"/>
    </source>
</evidence>
<reference evidence="9 10" key="2">
    <citation type="journal article" date="2022" name="Mol. Biol. Evol.">
        <title>Comparative Genomics Reveals Insights into the Divergent Evolution of Astigmatic Mites and Household Pest Adaptations.</title>
        <authorList>
            <person name="Xiong Q."/>
            <person name="Wan A.T."/>
            <person name="Liu X."/>
            <person name="Fung C.S."/>
            <person name="Xiao X."/>
            <person name="Malainual N."/>
            <person name="Hou J."/>
            <person name="Wang L."/>
            <person name="Wang M."/>
            <person name="Yang K.Y."/>
            <person name="Cui Y."/>
            <person name="Leung E.L."/>
            <person name="Nong W."/>
            <person name="Shin S.K."/>
            <person name="Au S.W."/>
            <person name="Jeong K.Y."/>
            <person name="Chew F.T."/>
            <person name="Hui J.H."/>
            <person name="Leung T.F."/>
            <person name="Tungtrongchitr A."/>
            <person name="Zhong N."/>
            <person name="Liu Z."/>
            <person name="Tsui S.K."/>
        </authorList>
    </citation>
    <scope>NUCLEOTIDE SEQUENCE [LARGE SCALE GENOMIC DNA]</scope>
    <source>
        <strain evidence="9">Derp</strain>
    </source>
</reference>
<dbReference type="InterPro" id="IPR040041">
    <property type="entry name" value="TMEM201"/>
</dbReference>
<keyword evidence="6" id="KW-0539">Nucleus</keyword>
<gene>
    <name evidence="9" type="ORF">DERP_008692</name>
</gene>
<organism evidence="9 10">
    <name type="scientific">Dermatophagoides pteronyssinus</name>
    <name type="common">European house dust mite</name>
    <dbReference type="NCBI Taxonomy" id="6956"/>
    <lineage>
        <taxon>Eukaryota</taxon>
        <taxon>Metazoa</taxon>
        <taxon>Ecdysozoa</taxon>
        <taxon>Arthropoda</taxon>
        <taxon>Chelicerata</taxon>
        <taxon>Arachnida</taxon>
        <taxon>Acari</taxon>
        <taxon>Acariformes</taxon>
        <taxon>Sarcoptiformes</taxon>
        <taxon>Astigmata</taxon>
        <taxon>Psoroptidia</taxon>
        <taxon>Analgoidea</taxon>
        <taxon>Pyroglyphidae</taxon>
        <taxon>Dermatophagoidinae</taxon>
        <taxon>Dermatophagoides</taxon>
    </lineage>
</organism>
<comment type="subcellular location">
    <subcellularLocation>
        <location evidence="1">Nucleus inner membrane</location>
        <topology evidence="1">Multi-pass membrane protein</topology>
    </subcellularLocation>
</comment>
<feature type="transmembrane region" description="Helical" evidence="7">
    <location>
        <begin position="280"/>
        <end position="297"/>
    </location>
</feature>
<comment type="caution">
    <text evidence="9">The sequence shown here is derived from an EMBL/GenBank/DDBJ whole genome shotgun (WGS) entry which is preliminary data.</text>
</comment>
<evidence type="ECO:0000256" key="2">
    <source>
        <dbReference type="ARBA" id="ARBA00007600"/>
    </source>
</evidence>
<evidence type="ECO:0000256" key="3">
    <source>
        <dbReference type="ARBA" id="ARBA00022692"/>
    </source>
</evidence>
<accession>A0ABQ8IW53</accession>
<proteinExistence type="inferred from homology"/>
<evidence type="ECO:0000313" key="9">
    <source>
        <dbReference type="EMBL" id="KAH9414497.1"/>
    </source>
</evidence>
<feature type="transmembrane region" description="Helical" evidence="7">
    <location>
        <begin position="202"/>
        <end position="225"/>
    </location>
</feature>
<dbReference type="Pfam" id="PF09779">
    <property type="entry name" value="Ima1_N"/>
    <property type="match status" value="1"/>
</dbReference>
<keyword evidence="10" id="KW-1185">Reference proteome</keyword>
<feature type="transmembrane region" description="Helical" evidence="7">
    <location>
        <begin position="317"/>
        <end position="339"/>
    </location>
</feature>
<sequence>MIEFPDNIWNPIIYSTITVSTLYSGFLCIRPWIKINVECWFCMSKHRIRYLDRNSWYCPCCQQYNGFNVDGSYNRYMNEHYHQSNSNHFCRNNSIINNQFRYEHYRLCDDCNEREAIKIRMIAQFVPVDEQRFDEELFQFRKNLEQMYPICENCNQLVRKLINDIDDSCPKPKSPNRISNSAETTTTTSLLNKNQPGKLLKIFAYSLLNLSTILMLCILFCLNVHEEPVSNFAKEFLPNPLSQIINYTNHYHYMICLGFLLYFPLLQIESKQQIESNHMVIIDIIQICFWLLLITNHHHYYHLFFLDKFDIIRLQRFIIPLLIVTYLIKYFYTIIYDYIWIAANHNHNPLNDTANRKYSKSINDEKFIRNQIKDLSISTTNEFDLFSLGNNNINNESPFTRISSKSSKFTNYSLFTNANFMASNTMNNDDNFLKSNITTATATTTTTATMMNSPRILNYYIRYEIDRSNNNDNNCCKHHDQQQQQQHSINKHSTNSLCLHLTTTFTLILTLTIFMLMIVILSLPATIKINYEIHHDDNRLSLNIFYPNYTVN</sequence>
<name>A0ABQ8IW53_DERPT</name>
<comment type="similarity">
    <text evidence="2">Belongs to the TMEM201 family.</text>
</comment>
<feature type="transmembrane region" description="Helical" evidence="7">
    <location>
        <begin position="497"/>
        <end position="523"/>
    </location>
</feature>